<dbReference type="EMBL" id="JAICCF010000007">
    <property type="protein sequence ID" value="MBW8688288.1"/>
    <property type="molecule type" value="Genomic_DNA"/>
</dbReference>
<dbReference type="Proteomes" id="UP000812961">
    <property type="component" value="Unassembled WGS sequence"/>
</dbReference>
<feature type="chain" id="PRO_5045836893" description="DUF4476 domain-containing protein" evidence="1">
    <location>
        <begin position="21"/>
        <end position="250"/>
    </location>
</feature>
<evidence type="ECO:0008006" key="4">
    <source>
        <dbReference type="Google" id="ProtNLM"/>
    </source>
</evidence>
<dbReference type="RefSeq" id="WP_220253616.1">
    <property type="nucleotide sequence ID" value="NZ_JAICCF010000007.1"/>
</dbReference>
<evidence type="ECO:0000256" key="1">
    <source>
        <dbReference type="SAM" id="SignalP"/>
    </source>
</evidence>
<proteinExistence type="predicted"/>
<organism evidence="2 3">
    <name type="scientific">Chitinophaga rhizophila</name>
    <dbReference type="NCBI Taxonomy" id="2866212"/>
    <lineage>
        <taxon>Bacteria</taxon>
        <taxon>Pseudomonadati</taxon>
        <taxon>Bacteroidota</taxon>
        <taxon>Chitinophagia</taxon>
        <taxon>Chitinophagales</taxon>
        <taxon>Chitinophagaceae</taxon>
        <taxon>Chitinophaga</taxon>
    </lineage>
</organism>
<name>A0ABS7GN95_9BACT</name>
<accession>A0ABS7GN95</accession>
<evidence type="ECO:0000313" key="3">
    <source>
        <dbReference type="Proteomes" id="UP000812961"/>
    </source>
</evidence>
<feature type="signal peptide" evidence="1">
    <location>
        <begin position="1"/>
        <end position="20"/>
    </location>
</feature>
<evidence type="ECO:0000313" key="2">
    <source>
        <dbReference type="EMBL" id="MBW8688288.1"/>
    </source>
</evidence>
<protein>
    <recommendedName>
        <fullName evidence="4">DUF4476 domain-containing protein</fullName>
    </recommendedName>
</protein>
<reference evidence="2 3" key="1">
    <citation type="submission" date="2021-08" db="EMBL/GenBank/DDBJ databases">
        <title>The genome sequence of Chitinophaga sp. B61.</title>
        <authorList>
            <person name="Zhang X."/>
        </authorList>
    </citation>
    <scope>NUCLEOTIDE SEQUENCE [LARGE SCALE GENOMIC DNA]</scope>
    <source>
        <strain evidence="2 3">B61</strain>
    </source>
</reference>
<gene>
    <name evidence="2" type="ORF">K1Y79_28390</name>
</gene>
<keyword evidence="3" id="KW-1185">Reference proteome</keyword>
<keyword evidence="1" id="KW-0732">Signal</keyword>
<sequence length="250" mass="28959">MKSPLVLAMASCFSALQLHAQDTLENAFNKYGFSCELQSDGFVTTYTFRRPKRDREEIIYLYQTIHTNGQYKAFTEFALPQAQIAFHKVEEILSNASGVAAHNSYTIQGNCFRQMIEHNTGLNMKNYMLAVNTEQEKMYFINYIHQFYEVCARQFFQQYTTIERVDATLSRLSNTDTDADTFISDAGNISVHRKLVIKALADNPGALRYYEYLEKELGKRKAKSVTYADMYNLLIRIGDKLEIKEPKWHD</sequence>
<comment type="caution">
    <text evidence="2">The sequence shown here is derived from an EMBL/GenBank/DDBJ whole genome shotgun (WGS) entry which is preliminary data.</text>
</comment>